<dbReference type="Proteomes" id="UP000887576">
    <property type="component" value="Unplaced"/>
</dbReference>
<sequence length="453" mass="50872">MVSAHPNAVETTAIRQPPKLGDFFSPYQQQSNQMISTLIENGFDGQYRQTSMTSQMITNSLARRSPLSHTSSNQFTARPQTLMTTSQQDLQQQKANAQPKNPKLYKTELCRSWMDHGRYLQQQKVNAQPKNPKLYKTELCRSWMDHGRCNYGERCQYAHGESEKRPIPRHPKYKTEACQSYHKNGYCPYGFRCHFQHNEPPEVLAQLIAQNAQAMATVAQQQQQQLAQRPRNLALTMSAPVSSVSTPNQMGGNVGIMPIGSRPLNGPKYSNRPVGSDGESSAPSSTDSGSESPLGSFSPGLDYDDSLCRLSPNSFRRSLSNSNPRWLAGNGTAVANSSPLVGIDFWQGNDTPLITAFSSLNFEEEKRPSIWDSPSTPPMKTNSPTRLPVFERLISLKTLPFHFKSPTKNYYESAFQKKLLCLKTLTFVNWISNFACIFFIPECFFPCLSGQKK</sequence>
<reference evidence="2" key="1">
    <citation type="submission" date="2022-11" db="UniProtKB">
        <authorList>
            <consortium name="WormBaseParasite"/>
        </authorList>
    </citation>
    <scope>IDENTIFICATION</scope>
</reference>
<evidence type="ECO:0000313" key="1">
    <source>
        <dbReference type="Proteomes" id="UP000887576"/>
    </source>
</evidence>
<evidence type="ECO:0000313" key="2">
    <source>
        <dbReference type="WBParaSite" id="JU765_v2.g2261.t2"/>
    </source>
</evidence>
<organism evidence="1 2">
    <name type="scientific">Panagrolaimus sp. JU765</name>
    <dbReference type="NCBI Taxonomy" id="591449"/>
    <lineage>
        <taxon>Eukaryota</taxon>
        <taxon>Metazoa</taxon>
        <taxon>Ecdysozoa</taxon>
        <taxon>Nematoda</taxon>
        <taxon>Chromadorea</taxon>
        <taxon>Rhabditida</taxon>
        <taxon>Tylenchina</taxon>
        <taxon>Panagrolaimomorpha</taxon>
        <taxon>Panagrolaimoidea</taxon>
        <taxon>Panagrolaimidae</taxon>
        <taxon>Panagrolaimus</taxon>
    </lineage>
</organism>
<accession>A0AC34R125</accession>
<proteinExistence type="predicted"/>
<dbReference type="WBParaSite" id="JU765_v2.g2261.t2">
    <property type="protein sequence ID" value="JU765_v2.g2261.t2"/>
    <property type="gene ID" value="JU765_v2.g2261"/>
</dbReference>
<protein>
    <submittedName>
        <fullName evidence="2">C3H1-type domain-containing protein</fullName>
    </submittedName>
</protein>
<name>A0AC34R125_9BILA</name>